<protein>
    <submittedName>
        <fullName evidence="2">Uncharacterized protein</fullName>
    </submittedName>
</protein>
<keyword evidence="3" id="KW-1185">Reference proteome</keyword>
<sequence length="111" mass="12708">MTTKVRALPARFGRVLGDRRSSRTEVRLLQAPDGFNVDLLFAISEARRRAQEDNDDPHQEDRVLVAQTWDGDWMWREFPPLRELSRKPEPVLGSPSAPVVLTGPAWDEARM</sequence>
<name>A0ABQ3PPY4_9ACTN</name>
<organism evidence="2 3">
    <name type="scientific">Streptomyces hydrogenans</name>
    <dbReference type="NCBI Taxonomy" id="1873719"/>
    <lineage>
        <taxon>Bacteria</taxon>
        <taxon>Bacillati</taxon>
        <taxon>Actinomycetota</taxon>
        <taxon>Actinomycetes</taxon>
        <taxon>Kitasatosporales</taxon>
        <taxon>Streptomycetaceae</taxon>
        <taxon>Streptomyces</taxon>
    </lineage>
</organism>
<evidence type="ECO:0000313" key="2">
    <source>
        <dbReference type="EMBL" id="GHI27089.1"/>
    </source>
</evidence>
<dbReference type="Proteomes" id="UP001052739">
    <property type="component" value="Unassembled WGS sequence"/>
</dbReference>
<gene>
    <name evidence="2" type="ORF">Shyd_84600</name>
</gene>
<reference evidence="2" key="1">
    <citation type="submission" date="2024-05" db="EMBL/GenBank/DDBJ databases">
        <title>Whole genome shotgun sequence of Streptomyces hydrogenans NBRC 13475.</title>
        <authorList>
            <person name="Komaki H."/>
            <person name="Tamura T."/>
        </authorList>
    </citation>
    <scope>NUCLEOTIDE SEQUENCE</scope>
    <source>
        <strain evidence="2">NBRC 13475</strain>
    </source>
</reference>
<accession>A0ABQ3PPY4</accession>
<dbReference type="EMBL" id="BNDW01000115">
    <property type="protein sequence ID" value="GHI27089.1"/>
    <property type="molecule type" value="Genomic_DNA"/>
</dbReference>
<evidence type="ECO:0000256" key="1">
    <source>
        <dbReference type="SAM" id="MobiDB-lite"/>
    </source>
</evidence>
<evidence type="ECO:0000313" key="3">
    <source>
        <dbReference type="Proteomes" id="UP001052739"/>
    </source>
</evidence>
<proteinExistence type="predicted"/>
<feature type="region of interest" description="Disordered" evidence="1">
    <location>
        <begin position="87"/>
        <end position="111"/>
    </location>
</feature>
<comment type="caution">
    <text evidence="2">The sequence shown here is derived from an EMBL/GenBank/DDBJ whole genome shotgun (WGS) entry which is preliminary data.</text>
</comment>